<evidence type="ECO:0000313" key="1">
    <source>
        <dbReference type="EMBL" id="KAK8836914.1"/>
    </source>
</evidence>
<evidence type="ECO:0000313" key="2">
    <source>
        <dbReference type="Proteomes" id="UP001470230"/>
    </source>
</evidence>
<comment type="caution">
    <text evidence="1">The sequence shown here is derived from an EMBL/GenBank/DDBJ whole genome shotgun (WGS) entry which is preliminary data.</text>
</comment>
<organism evidence="1 2">
    <name type="scientific">Tritrichomonas musculus</name>
    <dbReference type="NCBI Taxonomy" id="1915356"/>
    <lineage>
        <taxon>Eukaryota</taxon>
        <taxon>Metamonada</taxon>
        <taxon>Parabasalia</taxon>
        <taxon>Tritrichomonadida</taxon>
        <taxon>Tritrichomonadidae</taxon>
        <taxon>Tritrichomonas</taxon>
    </lineage>
</organism>
<keyword evidence="2" id="KW-1185">Reference proteome</keyword>
<sequence length="143" mass="16595">MGEAYIYEDLQKLGCFSNISWTAHSDDPLNPSIILNNGHRYYIHDEGGRFDIVATDFGGKQYYIEVKSTRFDHREPKICPKQQDFAFHLDHIEKKAILANVTNVLSDLPIITYYLYDPEKCFIEIDIKKEILSSLNGERMEAM</sequence>
<proteinExistence type="predicted"/>
<protein>
    <recommendedName>
        <fullName evidence="3">Protein NO VEIN C-terminal domain-containing protein</fullName>
    </recommendedName>
</protein>
<dbReference type="EMBL" id="JAPFFF010000063">
    <property type="protein sequence ID" value="KAK8836914.1"/>
    <property type="molecule type" value="Genomic_DNA"/>
</dbReference>
<evidence type="ECO:0008006" key="3">
    <source>
        <dbReference type="Google" id="ProtNLM"/>
    </source>
</evidence>
<name>A0ABR2GSM5_9EUKA</name>
<reference evidence="1 2" key="1">
    <citation type="submission" date="2024-04" db="EMBL/GenBank/DDBJ databases">
        <title>Tritrichomonas musculus Genome.</title>
        <authorList>
            <person name="Alves-Ferreira E."/>
            <person name="Grigg M."/>
            <person name="Lorenzi H."/>
            <person name="Galac M."/>
        </authorList>
    </citation>
    <scope>NUCLEOTIDE SEQUENCE [LARGE SCALE GENOMIC DNA]</scope>
    <source>
        <strain evidence="1 2">EAF2021</strain>
    </source>
</reference>
<dbReference type="Proteomes" id="UP001470230">
    <property type="component" value="Unassembled WGS sequence"/>
</dbReference>
<gene>
    <name evidence="1" type="ORF">M9Y10_037440</name>
</gene>
<accession>A0ABR2GSM5</accession>